<sequence length="271" mass="29091">MLKFAIIGAGAGGQSMAAILTSKGYIAKLYDIDKEKIHRLQELKTIKVTGVIACEAAPAVITDRIDEVMDDVDVIMVVSTTDAHRSIAYACKPYLKDGQIVMLNPGHCGGALEIANILRGEDGCGKDLIIAEAGDLMYGCRSYEVGNILHTGLKVHVPVATLPASDIDRLMKVLGPIFPCLQPAANVLETGFEGAGAMLHPIPSLMNINKMDLGQSYDYYMEGITPHIADIISACDKERVAVCRALGVDALALGICWSRPTSWSRRTACMI</sequence>
<dbReference type="InterPro" id="IPR036291">
    <property type="entry name" value="NAD(P)-bd_dom_sf"/>
</dbReference>
<evidence type="ECO:0000313" key="4">
    <source>
        <dbReference type="EMBL" id="QCI58020.1"/>
    </source>
</evidence>
<dbReference type="EMBL" id="CP034413">
    <property type="protein sequence ID" value="QCI58020.1"/>
    <property type="molecule type" value="Genomic_DNA"/>
</dbReference>
<reference evidence="5" key="1">
    <citation type="submission" date="2018-12" db="EMBL/GenBank/DDBJ databases">
        <title>Dusodibacter welbiota gen. nov., sp. nov., isolated from human faeces and emended description of the Oscillibacter genus.</title>
        <authorList>
            <person name="Le Roy T."/>
            <person name="Van der Smissen P."/>
            <person name="Delzenne N."/>
            <person name="Muccioli G."/>
            <person name="Collet J.F."/>
            <person name="Cani P.D."/>
        </authorList>
    </citation>
    <scope>NUCLEOTIDE SEQUENCE [LARGE SCALE GENOMIC DNA]</scope>
    <source>
        <strain evidence="5">J115</strain>
    </source>
</reference>
<evidence type="ECO:0000259" key="3">
    <source>
        <dbReference type="Pfam" id="PF02317"/>
    </source>
</evidence>
<feature type="domain" description="Glycerol-3-phosphate dehydrogenase NAD-dependent N-terminal" evidence="2">
    <location>
        <begin position="4"/>
        <end position="102"/>
    </location>
</feature>
<proteinExistence type="predicted"/>
<name>A0A4D7ARJ8_9FIRM</name>
<dbReference type="KEGG" id="obj:EIO64_01270"/>
<keyword evidence="1" id="KW-0560">Oxidoreductase</keyword>
<dbReference type="SUPFAM" id="SSF51735">
    <property type="entry name" value="NAD(P)-binding Rossmann-fold domains"/>
    <property type="match status" value="1"/>
</dbReference>
<dbReference type="PANTHER" id="PTHR38015:SF1">
    <property type="entry name" value="OPINE DEHYDROGENASE DOMAIN-CONTAINING PROTEIN"/>
    <property type="match status" value="1"/>
</dbReference>
<dbReference type="AlphaFoldDB" id="A0A4D7ARJ8"/>
<feature type="domain" description="Opine dehydrogenase" evidence="3">
    <location>
        <begin position="184"/>
        <end position="250"/>
    </location>
</feature>
<dbReference type="Proteomes" id="UP000298642">
    <property type="component" value="Chromosome"/>
</dbReference>
<dbReference type="Pfam" id="PF02317">
    <property type="entry name" value="Octopine_DH"/>
    <property type="match status" value="1"/>
</dbReference>
<dbReference type="SUPFAM" id="SSF48179">
    <property type="entry name" value="6-phosphogluconate dehydrogenase C-terminal domain-like"/>
    <property type="match status" value="1"/>
</dbReference>
<dbReference type="InterPro" id="IPR011128">
    <property type="entry name" value="G3P_DH_NAD-dep_N"/>
</dbReference>
<protein>
    <submittedName>
        <fullName evidence="4">NAD/NADP octopine/nopaline dehydrogenase family protein</fullName>
    </submittedName>
</protein>
<dbReference type="GO" id="GO:0051287">
    <property type="term" value="F:NAD binding"/>
    <property type="evidence" value="ECO:0007669"/>
    <property type="project" value="InterPro"/>
</dbReference>
<dbReference type="Gene3D" id="3.40.50.720">
    <property type="entry name" value="NAD(P)-binding Rossmann-like Domain"/>
    <property type="match status" value="1"/>
</dbReference>
<dbReference type="Gene3D" id="1.10.1040.10">
    <property type="entry name" value="N-(1-d-carboxylethyl)-l-norvaline Dehydrogenase, domain 2"/>
    <property type="match status" value="1"/>
</dbReference>
<dbReference type="InterPro" id="IPR003421">
    <property type="entry name" value="Opine_DH"/>
</dbReference>
<dbReference type="InterPro" id="IPR008927">
    <property type="entry name" value="6-PGluconate_DH-like_C_sf"/>
</dbReference>
<evidence type="ECO:0000313" key="5">
    <source>
        <dbReference type="Proteomes" id="UP000298642"/>
    </source>
</evidence>
<gene>
    <name evidence="4" type="ORF">EIO64_01270</name>
</gene>
<dbReference type="InterPro" id="IPR051729">
    <property type="entry name" value="Opine/Lysopine_DH"/>
</dbReference>
<accession>A0A4D7ARJ8</accession>
<organism evidence="4 5">
    <name type="scientific">Dysosmobacter welbionis</name>
    <dbReference type="NCBI Taxonomy" id="2093857"/>
    <lineage>
        <taxon>Bacteria</taxon>
        <taxon>Bacillati</taxon>
        <taxon>Bacillota</taxon>
        <taxon>Clostridia</taxon>
        <taxon>Eubacteriales</taxon>
        <taxon>Oscillospiraceae</taxon>
        <taxon>Dysosmobacter</taxon>
    </lineage>
</organism>
<dbReference type="GO" id="GO:0046168">
    <property type="term" value="P:glycerol-3-phosphate catabolic process"/>
    <property type="evidence" value="ECO:0007669"/>
    <property type="project" value="InterPro"/>
</dbReference>
<keyword evidence="5" id="KW-1185">Reference proteome</keyword>
<dbReference type="PANTHER" id="PTHR38015">
    <property type="entry name" value="BLR6086 PROTEIN"/>
    <property type="match status" value="1"/>
</dbReference>
<evidence type="ECO:0000256" key="1">
    <source>
        <dbReference type="ARBA" id="ARBA00023002"/>
    </source>
</evidence>
<dbReference type="GO" id="GO:0016616">
    <property type="term" value="F:oxidoreductase activity, acting on the CH-OH group of donors, NAD or NADP as acceptor"/>
    <property type="evidence" value="ECO:0007669"/>
    <property type="project" value="InterPro"/>
</dbReference>
<dbReference type="InterPro" id="IPR013328">
    <property type="entry name" value="6PGD_dom2"/>
</dbReference>
<evidence type="ECO:0000259" key="2">
    <source>
        <dbReference type="Pfam" id="PF01210"/>
    </source>
</evidence>
<dbReference type="Pfam" id="PF01210">
    <property type="entry name" value="NAD_Gly3P_dh_N"/>
    <property type="match status" value="1"/>
</dbReference>